<sequence length="342" mass="37057">MSLLKQLPKVDLHLHLDGSIRPGTILELAAEAGTALPATDATGLLPHMQADDECASLVEYLEKFNFVLPYLQSRASLRRAAYEIVENAAEDGCLYIEVRFAPMLHVHRGLSAADAIEGVIEGLREGEARHGIKARAIAICMRHQSAADNLEVVRTAASYLGQGLVAVDLAGDEANHPPARFREVFALARQLGIPFTIHAGEAAGAESIAEAIEGLGAIRIGHGVRLRENPALLELVRARGIPLELCPTSNLQTKAVAGWDDYPIRDYFDRGLRLTINTDNPTVSGTSMTRECEALAQRFRFTPGELASLMRNGIEVAFLPEGEKAELRAEFDRRLAALGIGV</sequence>
<dbReference type="InterPro" id="IPR032466">
    <property type="entry name" value="Metal_Hydrolase"/>
</dbReference>
<reference evidence="11 12" key="1">
    <citation type="submission" date="2019-04" db="EMBL/GenBank/DDBJ databases">
        <title>Cohnella sp. nov. isolated from preserved vegetables.</title>
        <authorList>
            <person name="Lin S.-Y."/>
            <person name="Hung M.-H."/>
            <person name="Young C.-C."/>
        </authorList>
    </citation>
    <scope>NUCLEOTIDE SEQUENCE [LARGE SCALE GENOMIC DNA]</scope>
    <source>
        <strain evidence="11 12">CC-MHH1044</strain>
    </source>
</reference>
<dbReference type="InterPro" id="IPR028893">
    <property type="entry name" value="A_deaminase"/>
</dbReference>
<feature type="site" description="Important for catalytic activity" evidence="9">
    <location>
        <position position="222"/>
    </location>
</feature>
<dbReference type="CDD" id="cd01320">
    <property type="entry name" value="ADA"/>
    <property type="match status" value="1"/>
</dbReference>
<comment type="function">
    <text evidence="9">Catalyzes the hydrolytic deamination of adenosine and 2-deoxyadenosine.</text>
</comment>
<feature type="active site" description="Proton donor" evidence="9">
    <location>
        <position position="201"/>
    </location>
</feature>
<feature type="binding site" evidence="9">
    <location>
        <position position="279"/>
    </location>
    <ligand>
        <name>Zn(2+)</name>
        <dbReference type="ChEBI" id="CHEBI:29105"/>
        <note>catalytic</note>
    </ligand>
</feature>
<dbReference type="SUPFAM" id="SSF51556">
    <property type="entry name" value="Metallo-dependent hydrolases"/>
    <property type="match status" value="1"/>
</dbReference>
<evidence type="ECO:0000256" key="1">
    <source>
        <dbReference type="ARBA" id="ARBA00012784"/>
    </source>
</evidence>
<gene>
    <name evidence="9 11" type="primary">add</name>
    <name evidence="11" type="ORF">E6C55_22885</name>
</gene>
<dbReference type="HAMAP" id="MF_00540">
    <property type="entry name" value="A_deaminase"/>
    <property type="match status" value="1"/>
</dbReference>
<dbReference type="GO" id="GO:0005829">
    <property type="term" value="C:cytosol"/>
    <property type="evidence" value="ECO:0007669"/>
    <property type="project" value="TreeGrafter"/>
</dbReference>
<evidence type="ECO:0000313" key="11">
    <source>
        <dbReference type="EMBL" id="THF75132.1"/>
    </source>
</evidence>
<dbReference type="Proteomes" id="UP000310636">
    <property type="component" value="Unassembled WGS sequence"/>
</dbReference>
<dbReference type="RefSeq" id="WP_136372144.1">
    <property type="nucleotide sequence ID" value="NZ_SSOB01000034.1"/>
</dbReference>
<evidence type="ECO:0000256" key="7">
    <source>
        <dbReference type="ARBA" id="ARBA00047989"/>
    </source>
</evidence>
<dbReference type="EC" id="3.5.4.4" evidence="1 9"/>
<dbReference type="GO" id="GO:0043103">
    <property type="term" value="P:hypoxanthine salvage"/>
    <property type="evidence" value="ECO:0007669"/>
    <property type="project" value="TreeGrafter"/>
</dbReference>
<evidence type="ECO:0000256" key="3">
    <source>
        <dbReference type="ARBA" id="ARBA00022801"/>
    </source>
</evidence>
<feature type="binding site" evidence="9">
    <location>
        <position position="17"/>
    </location>
    <ligand>
        <name>substrate</name>
    </ligand>
</feature>
<comment type="similarity">
    <text evidence="9">Belongs to the metallo-dependent hydrolases superfamily. Adenosine and AMP deaminases family. Adenosine deaminase subfamily.</text>
</comment>
<comment type="cofactor">
    <cofactor evidence="9">
        <name>Zn(2+)</name>
        <dbReference type="ChEBI" id="CHEBI:29105"/>
    </cofactor>
    <text evidence="9">Binds 1 zinc ion per subunit.</text>
</comment>
<dbReference type="GO" id="GO:0046103">
    <property type="term" value="P:inosine biosynthetic process"/>
    <property type="evidence" value="ECO:0007669"/>
    <property type="project" value="TreeGrafter"/>
</dbReference>
<dbReference type="OrthoDB" id="9779574at2"/>
<comment type="catalytic activity">
    <reaction evidence="7">
        <text>adenosine + H2O + H(+) = inosine + NH4(+)</text>
        <dbReference type="Rhea" id="RHEA:24408"/>
        <dbReference type="ChEBI" id="CHEBI:15377"/>
        <dbReference type="ChEBI" id="CHEBI:15378"/>
        <dbReference type="ChEBI" id="CHEBI:16335"/>
        <dbReference type="ChEBI" id="CHEBI:17596"/>
        <dbReference type="ChEBI" id="CHEBI:28938"/>
        <dbReference type="EC" id="3.5.4.4"/>
    </reaction>
    <physiologicalReaction direction="left-to-right" evidence="7">
        <dbReference type="Rhea" id="RHEA:24409"/>
    </physiologicalReaction>
</comment>
<dbReference type="PANTHER" id="PTHR11409">
    <property type="entry name" value="ADENOSINE DEAMINASE"/>
    <property type="match status" value="1"/>
</dbReference>
<feature type="binding site" evidence="9">
    <location>
        <position position="171"/>
    </location>
    <ligand>
        <name>substrate</name>
    </ligand>
</feature>
<dbReference type="Pfam" id="PF00962">
    <property type="entry name" value="A_deaminase"/>
    <property type="match status" value="1"/>
</dbReference>
<dbReference type="PANTHER" id="PTHR11409:SF43">
    <property type="entry name" value="ADENOSINE DEAMINASE"/>
    <property type="match status" value="1"/>
</dbReference>
<protein>
    <recommendedName>
        <fullName evidence="1 9">Adenosine deaminase</fullName>
        <ecNumber evidence="1 9">3.5.4.4</ecNumber>
    </recommendedName>
    <alternativeName>
        <fullName evidence="6 9">Adenosine aminohydrolase</fullName>
    </alternativeName>
</protein>
<feature type="binding site" evidence="9">
    <location>
        <position position="13"/>
    </location>
    <ligand>
        <name>Zn(2+)</name>
        <dbReference type="ChEBI" id="CHEBI:29105"/>
        <note>catalytic</note>
    </ligand>
</feature>
<evidence type="ECO:0000256" key="8">
    <source>
        <dbReference type="ARBA" id="ARBA00049213"/>
    </source>
</evidence>
<dbReference type="AlphaFoldDB" id="A0A4S4BML0"/>
<dbReference type="GO" id="GO:0006154">
    <property type="term" value="P:adenosine catabolic process"/>
    <property type="evidence" value="ECO:0007669"/>
    <property type="project" value="TreeGrafter"/>
</dbReference>
<evidence type="ECO:0000256" key="6">
    <source>
        <dbReference type="ARBA" id="ARBA00031852"/>
    </source>
</evidence>
<dbReference type="GO" id="GO:0008270">
    <property type="term" value="F:zinc ion binding"/>
    <property type="evidence" value="ECO:0007669"/>
    <property type="project" value="UniProtKB-UniRule"/>
</dbReference>
<accession>A0A4S4BML0</accession>
<dbReference type="EMBL" id="SSOB01000034">
    <property type="protein sequence ID" value="THF75132.1"/>
    <property type="molecule type" value="Genomic_DNA"/>
</dbReference>
<organism evidence="11 12">
    <name type="scientific">Cohnella fermenti</name>
    <dbReference type="NCBI Taxonomy" id="2565925"/>
    <lineage>
        <taxon>Bacteria</taxon>
        <taxon>Bacillati</taxon>
        <taxon>Bacillota</taxon>
        <taxon>Bacilli</taxon>
        <taxon>Bacillales</taxon>
        <taxon>Paenibacillaceae</taxon>
        <taxon>Cohnella</taxon>
    </lineage>
</organism>
<comment type="caution">
    <text evidence="9">Lacks conserved residue(s) required for the propagation of feature annotation.</text>
</comment>
<proteinExistence type="inferred from homology"/>
<feature type="binding site" evidence="9">
    <location>
        <position position="15"/>
    </location>
    <ligand>
        <name>Zn(2+)</name>
        <dbReference type="ChEBI" id="CHEBI:29105"/>
        <note>catalytic</note>
    </ligand>
</feature>
<evidence type="ECO:0000259" key="10">
    <source>
        <dbReference type="Pfam" id="PF00962"/>
    </source>
</evidence>
<dbReference type="NCBIfam" id="TIGR01430">
    <property type="entry name" value="aden_deam"/>
    <property type="match status" value="1"/>
</dbReference>
<dbReference type="InterPro" id="IPR001365">
    <property type="entry name" value="A_deaminase_dom"/>
</dbReference>
<evidence type="ECO:0000256" key="5">
    <source>
        <dbReference type="ARBA" id="ARBA00023080"/>
    </source>
</evidence>
<keyword evidence="12" id="KW-1185">Reference proteome</keyword>
<evidence type="ECO:0000256" key="2">
    <source>
        <dbReference type="ARBA" id="ARBA00022723"/>
    </source>
</evidence>
<evidence type="ECO:0000256" key="9">
    <source>
        <dbReference type="HAMAP-Rule" id="MF_00540"/>
    </source>
</evidence>
<comment type="caution">
    <text evidence="11">The sequence shown here is derived from an EMBL/GenBank/DDBJ whole genome shotgun (WGS) entry which is preliminary data.</text>
</comment>
<name>A0A4S4BML0_9BACL</name>
<dbReference type="GO" id="GO:0004000">
    <property type="term" value="F:adenosine deaminase activity"/>
    <property type="evidence" value="ECO:0007669"/>
    <property type="project" value="UniProtKB-UniRule"/>
</dbReference>
<comment type="catalytic activity">
    <reaction evidence="8">
        <text>2'-deoxyadenosine + H2O + H(+) = 2'-deoxyinosine + NH4(+)</text>
        <dbReference type="Rhea" id="RHEA:28190"/>
        <dbReference type="ChEBI" id="CHEBI:15377"/>
        <dbReference type="ChEBI" id="CHEBI:15378"/>
        <dbReference type="ChEBI" id="CHEBI:17256"/>
        <dbReference type="ChEBI" id="CHEBI:28938"/>
        <dbReference type="ChEBI" id="CHEBI:28997"/>
        <dbReference type="EC" id="3.5.4.4"/>
    </reaction>
    <physiologicalReaction direction="left-to-right" evidence="8">
        <dbReference type="Rhea" id="RHEA:28191"/>
    </physiologicalReaction>
</comment>
<dbReference type="GO" id="GO:0009117">
    <property type="term" value="P:nucleotide metabolic process"/>
    <property type="evidence" value="ECO:0007669"/>
    <property type="project" value="UniProtKB-KW"/>
</dbReference>
<evidence type="ECO:0000313" key="12">
    <source>
        <dbReference type="Proteomes" id="UP000310636"/>
    </source>
</evidence>
<keyword evidence="5 9" id="KW-0546">Nucleotide metabolism</keyword>
<dbReference type="Gene3D" id="3.20.20.140">
    <property type="entry name" value="Metal-dependent hydrolases"/>
    <property type="match status" value="1"/>
</dbReference>
<feature type="binding site" evidence="9">
    <location>
        <position position="15"/>
    </location>
    <ligand>
        <name>substrate</name>
    </ligand>
</feature>
<feature type="domain" description="Adenosine deaminase" evidence="10">
    <location>
        <begin position="8"/>
        <end position="332"/>
    </location>
</feature>
<keyword evidence="3 9" id="KW-0378">Hydrolase</keyword>
<keyword evidence="2 9" id="KW-0479">Metal-binding</keyword>
<dbReference type="GO" id="GO:0009168">
    <property type="term" value="P:purine ribonucleoside monophosphate biosynthetic process"/>
    <property type="evidence" value="ECO:0007669"/>
    <property type="project" value="UniProtKB-UniRule"/>
</dbReference>
<keyword evidence="4 9" id="KW-0862">Zinc</keyword>
<evidence type="ECO:0000256" key="4">
    <source>
        <dbReference type="ARBA" id="ARBA00022833"/>
    </source>
</evidence>
<dbReference type="InterPro" id="IPR006330">
    <property type="entry name" value="Ado/ade_deaminase"/>
</dbReference>
<feature type="binding site" evidence="9">
    <location>
        <position position="198"/>
    </location>
    <ligand>
        <name>Zn(2+)</name>
        <dbReference type="ChEBI" id="CHEBI:29105"/>
        <note>catalytic</note>
    </ligand>
</feature>
<dbReference type="GO" id="GO:0046936">
    <property type="term" value="F:2'-deoxyadenosine deaminase activity"/>
    <property type="evidence" value="ECO:0007669"/>
    <property type="project" value="RHEA"/>
</dbReference>